<reference evidence="6" key="1">
    <citation type="submission" date="2016-06" db="EMBL/GenBank/DDBJ databases">
        <title>Complete genome sequence of Actinoalloteichus fjordicus DSM 46855 (=ADI127-17), type strain of the new species Actinoalloteichus fjordicus.</title>
        <authorList>
            <person name="Ruckert C."/>
            <person name="Nouioui I."/>
            <person name="Willmese J."/>
            <person name="van Wezel G."/>
            <person name="Klenk H.-P."/>
            <person name="Kalinowski J."/>
            <person name="Zotchev S.B."/>
        </authorList>
    </citation>
    <scope>NUCLEOTIDE SEQUENCE [LARGE SCALE GENOMIC DNA]</scope>
    <source>
        <strain evidence="6">ADI127-7</strain>
    </source>
</reference>
<dbReference type="Pfam" id="PF00005">
    <property type="entry name" value="ABC_tran"/>
    <property type="match status" value="1"/>
</dbReference>
<dbReference type="InterPro" id="IPR051782">
    <property type="entry name" value="ABC_Transporter_VariousFunc"/>
</dbReference>
<dbReference type="PROSITE" id="PS50893">
    <property type="entry name" value="ABC_TRANSPORTER_2"/>
    <property type="match status" value="1"/>
</dbReference>
<keyword evidence="6" id="KW-1185">Reference proteome</keyword>
<proteinExistence type="predicted"/>
<dbReference type="Proteomes" id="UP000185511">
    <property type="component" value="Chromosome"/>
</dbReference>
<keyword evidence="1" id="KW-0813">Transport</keyword>
<gene>
    <name evidence="5" type="ORF">UA74_25770</name>
</gene>
<dbReference type="SMART" id="SM00382">
    <property type="entry name" value="AAA"/>
    <property type="match status" value="1"/>
</dbReference>
<evidence type="ECO:0000256" key="2">
    <source>
        <dbReference type="ARBA" id="ARBA00022741"/>
    </source>
</evidence>
<dbReference type="KEGG" id="acad:UA74_25770"/>
<dbReference type="InterPro" id="IPR027417">
    <property type="entry name" value="P-loop_NTPase"/>
</dbReference>
<dbReference type="Gene3D" id="3.40.50.300">
    <property type="entry name" value="P-loop containing nucleotide triphosphate hydrolases"/>
    <property type="match status" value="1"/>
</dbReference>
<evidence type="ECO:0000256" key="3">
    <source>
        <dbReference type="ARBA" id="ARBA00022840"/>
    </source>
</evidence>
<dbReference type="AlphaFoldDB" id="A0AAC9LGA0"/>
<dbReference type="SUPFAM" id="SSF52540">
    <property type="entry name" value="P-loop containing nucleoside triphosphate hydrolases"/>
    <property type="match status" value="1"/>
</dbReference>
<dbReference type="GO" id="GO:0005524">
    <property type="term" value="F:ATP binding"/>
    <property type="evidence" value="ECO:0007669"/>
    <property type="project" value="UniProtKB-KW"/>
</dbReference>
<dbReference type="PANTHER" id="PTHR42939">
    <property type="entry name" value="ABC TRANSPORTER ATP-BINDING PROTEIN ALBC-RELATED"/>
    <property type="match status" value="1"/>
</dbReference>
<dbReference type="RefSeq" id="WP_075742571.1">
    <property type="nucleotide sequence ID" value="NZ_CP016076.1"/>
</dbReference>
<name>A0AAC9LGA0_9PSEU</name>
<organism evidence="5 6">
    <name type="scientific">Actinoalloteichus fjordicus</name>
    <dbReference type="NCBI Taxonomy" id="1612552"/>
    <lineage>
        <taxon>Bacteria</taxon>
        <taxon>Bacillati</taxon>
        <taxon>Actinomycetota</taxon>
        <taxon>Actinomycetes</taxon>
        <taxon>Pseudonocardiales</taxon>
        <taxon>Pseudonocardiaceae</taxon>
        <taxon>Actinoalloteichus</taxon>
    </lineage>
</organism>
<dbReference type="EMBL" id="CP016076">
    <property type="protein sequence ID" value="APU17161.1"/>
    <property type="molecule type" value="Genomic_DNA"/>
</dbReference>
<dbReference type="InterPro" id="IPR003439">
    <property type="entry name" value="ABC_transporter-like_ATP-bd"/>
</dbReference>
<evidence type="ECO:0000259" key="4">
    <source>
        <dbReference type="PROSITE" id="PS50893"/>
    </source>
</evidence>
<protein>
    <submittedName>
        <fullName evidence="5">ABC-type multidrug transport system, ATPase component</fullName>
    </submittedName>
</protein>
<dbReference type="CDD" id="cd03230">
    <property type="entry name" value="ABC_DR_subfamily_A"/>
    <property type="match status" value="1"/>
</dbReference>
<evidence type="ECO:0000313" key="5">
    <source>
        <dbReference type="EMBL" id="APU17161.1"/>
    </source>
</evidence>
<accession>A0AAC9LGA0</accession>
<keyword evidence="3" id="KW-0067">ATP-binding</keyword>
<evidence type="ECO:0000313" key="6">
    <source>
        <dbReference type="Proteomes" id="UP000185511"/>
    </source>
</evidence>
<dbReference type="InterPro" id="IPR003593">
    <property type="entry name" value="AAA+_ATPase"/>
</dbReference>
<feature type="domain" description="ABC transporter" evidence="4">
    <location>
        <begin position="5"/>
        <end position="229"/>
    </location>
</feature>
<dbReference type="GO" id="GO:0016887">
    <property type="term" value="F:ATP hydrolysis activity"/>
    <property type="evidence" value="ECO:0007669"/>
    <property type="project" value="InterPro"/>
</dbReference>
<keyword evidence="2" id="KW-0547">Nucleotide-binding</keyword>
<evidence type="ECO:0000256" key="1">
    <source>
        <dbReference type="ARBA" id="ARBA00022448"/>
    </source>
</evidence>
<dbReference type="PANTHER" id="PTHR42939:SF1">
    <property type="entry name" value="ABC TRANSPORTER ATP-BINDING PROTEIN ALBC-RELATED"/>
    <property type="match status" value="1"/>
</dbReference>
<sequence length="293" mass="31277">MTTVIETSGLGKRFRTEWALRDLDLTVPAGSVLGLVGPNGAGKTTLMNLLVDLLAPTEGELTLFGLPAGHAELRERVGYLAQDHPLYRGFTVAEMLRAGRVLNSRWDEDWAQSRIAALRLKPRARIGSLSGGQQAQVALTIALAAKPDLLVLDEPVASMDPLARREFMGLLMEEVADRKTTVVISSHVVSELERVCDHLAVLTAGRLCLAGSVDALLSEHSMITCAADEVEQLTAAYPVIDRSDAGRQSTLLVRSGTDGAGSGWAATQPDLEELVLGYLRNGLPSTTQGGIDA</sequence>